<comment type="caution">
    <text evidence="2">The sequence shown here is derived from an EMBL/GenBank/DDBJ whole genome shotgun (WGS) entry which is preliminary data.</text>
</comment>
<protein>
    <submittedName>
        <fullName evidence="2">Uncharacterized protein</fullName>
    </submittedName>
</protein>
<evidence type="ECO:0000313" key="2">
    <source>
        <dbReference type="EMBL" id="EWM29722.1"/>
    </source>
</evidence>
<dbReference type="EMBL" id="AZIL01000117">
    <property type="protein sequence ID" value="EWM29722.1"/>
    <property type="molecule type" value="Genomic_DNA"/>
</dbReference>
<name>W7TU93_9STRA</name>
<gene>
    <name evidence="2" type="ORF">Naga_100022g24</name>
</gene>
<evidence type="ECO:0000313" key="3">
    <source>
        <dbReference type="Proteomes" id="UP000019335"/>
    </source>
</evidence>
<accession>W7TU93</accession>
<sequence>MWSTTDYAPPREGGRQRVRGFKVSSTGKDSSAERWQSRGFLEEDGASGMDLAAGDGYLGGEKQVHKGFYNNFGDIFNLRDLS</sequence>
<evidence type="ECO:0000256" key="1">
    <source>
        <dbReference type="SAM" id="MobiDB-lite"/>
    </source>
</evidence>
<keyword evidence="3" id="KW-1185">Reference proteome</keyword>
<dbReference type="AlphaFoldDB" id="W7TU93"/>
<feature type="region of interest" description="Disordered" evidence="1">
    <location>
        <begin position="1"/>
        <end position="34"/>
    </location>
</feature>
<reference evidence="2 3" key="1">
    <citation type="journal article" date="2014" name="Mol. Plant">
        <title>Chromosome Scale Genome Assembly and Transcriptome Profiling of Nannochloropsis gaditana in Nitrogen Depletion.</title>
        <authorList>
            <person name="Corteggiani Carpinelli E."/>
            <person name="Telatin A."/>
            <person name="Vitulo N."/>
            <person name="Forcato C."/>
            <person name="D'Angelo M."/>
            <person name="Schiavon R."/>
            <person name="Vezzi A."/>
            <person name="Giacometti G.M."/>
            <person name="Morosinotto T."/>
            <person name="Valle G."/>
        </authorList>
    </citation>
    <scope>NUCLEOTIDE SEQUENCE [LARGE SCALE GENOMIC DNA]</scope>
    <source>
        <strain evidence="2 3">B-31</strain>
    </source>
</reference>
<proteinExistence type="predicted"/>
<dbReference type="Proteomes" id="UP000019335">
    <property type="component" value="Chromosome 2"/>
</dbReference>
<organism evidence="2 3">
    <name type="scientific">Nannochloropsis gaditana</name>
    <dbReference type="NCBI Taxonomy" id="72520"/>
    <lineage>
        <taxon>Eukaryota</taxon>
        <taxon>Sar</taxon>
        <taxon>Stramenopiles</taxon>
        <taxon>Ochrophyta</taxon>
        <taxon>Eustigmatophyceae</taxon>
        <taxon>Eustigmatales</taxon>
        <taxon>Monodopsidaceae</taxon>
        <taxon>Nannochloropsis</taxon>
    </lineage>
</organism>